<keyword evidence="4" id="KW-0175">Coiled coil</keyword>
<reference evidence="6 7" key="1">
    <citation type="submission" date="2018-10" db="EMBL/GenBank/DDBJ databases">
        <title>Phylogenomics of Brevibacillus.</title>
        <authorList>
            <person name="Dunlap C."/>
        </authorList>
    </citation>
    <scope>NUCLEOTIDE SEQUENCE [LARGE SCALE GENOMIC DNA]</scope>
    <source>
        <strain evidence="6 7">JCM 12215</strain>
    </source>
</reference>
<dbReference type="NCBIfam" id="TIGR03544">
    <property type="entry name" value="DivI1A_domain"/>
    <property type="match status" value="1"/>
</dbReference>
<keyword evidence="3" id="KW-0132">Cell division</keyword>
<accession>A0A3M8CGL5</accession>
<dbReference type="InterPro" id="IPR019933">
    <property type="entry name" value="DivIVA_domain"/>
</dbReference>
<evidence type="ECO:0000256" key="5">
    <source>
        <dbReference type="ARBA" id="ARBA00023306"/>
    </source>
</evidence>
<dbReference type="PANTHER" id="PTHR35794">
    <property type="entry name" value="CELL DIVISION PROTEIN DIVIVA"/>
    <property type="match status" value="1"/>
</dbReference>
<dbReference type="PANTHER" id="PTHR35794:SF1">
    <property type="entry name" value="CELL CYCLE PROTEIN GPSB"/>
    <property type="match status" value="1"/>
</dbReference>
<gene>
    <name evidence="6" type="ORF">EDM52_09285</name>
</gene>
<evidence type="ECO:0000256" key="2">
    <source>
        <dbReference type="ARBA" id="ARBA00022490"/>
    </source>
</evidence>
<comment type="subcellular location">
    <subcellularLocation>
        <location evidence="1">Cytoplasm</location>
    </subcellularLocation>
</comment>
<proteinExistence type="predicted"/>
<evidence type="ECO:0000313" key="7">
    <source>
        <dbReference type="Proteomes" id="UP000282028"/>
    </source>
</evidence>
<dbReference type="Pfam" id="PF05103">
    <property type="entry name" value="DivIVA"/>
    <property type="match status" value="1"/>
</dbReference>
<dbReference type="GO" id="GO:0005737">
    <property type="term" value="C:cytoplasm"/>
    <property type="evidence" value="ECO:0007669"/>
    <property type="project" value="UniProtKB-SubCell"/>
</dbReference>
<evidence type="ECO:0000256" key="1">
    <source>
        <dbReference type="ARBA" id="ARBA00004496"/>
    </source>
</evidence>
<evidence type="ECO:0000256" key="3">
    <source>
        <dbReference type="ARBA" id="ARBA00022618"/>
    </source>
</evidence>
<dbReference type="EMBL" id="RHHR01000013">
    <property type="protein sequence ID" value="RNB74904.1"/>
    <property type="molecule type" value="Genomic_DNA"/>
</dbReference>
<protein>
    <submittedName>
        <fullName evidence="6">DivIVA domain-containing protein</fullName>
    </submittedName>
</protein>
<dbReference type="InterPro" id="IPR007793">
    <property type="entry name" value="DivIVA_fam"/>
</dbReference>
<keyword evidence="7" id="KW-1185">Reference proteome</keyword>
<comment type="caution">
    <text evidence="6">The sequence shown here is derived from an EMBL/GenBank/DDBJ whole genome shotgun (WGS) entry which is preliminary data.</text>
</comment>
<name>A0A3M8CGL5_9BACL</name>
<dbReference type="AlphaFoldDB" id="A0A3M8CGL5"/>
<dbReference type="RefSeq" id="WP_122908721.1">
    <property type="nucleotide sequence ID" value="NZ_CBCSBE010000005.1"/>
</dbReference>
<dbReference type="Gene3D" id="6.10.250.660">
    <property type="match status" value="1"/>
</dbReference>
<keyword evidence="2" id="KW-0963">Cytoplasm</keyword>
<evidence type="ECO:0000256" key="4">
    <source>
        <dbReference type="ARBA" id="ARBA00023054"/>
    </source>
</evidence>
<keyword evidence="5" id="KW-0131">Cell cycle</keyword>
<evidence type="ECO:0000313" key="6">
    <source>
        <dbReference type="EMBL" id="RNB74904.1"/>
    </source>
</evidence>
<organism evidence="6 7">
    <name type="scientific">Brevibacillus invocatus</name>
    <dbReference type="NCBI Taxonomy" id="173959"/>
    <lineage>
        <taxon>Bacteria</taxon>
        <taxon>Bacillati</taxon>
        <taxon>Bacillota</taxon>
        <taxon>Bacilli</taxon>
        <taxon>Bacillales</taxon>
        <taxon>Paenibacillaceae</taxon>
        <taxon>Brevibacillus</taxon>
    </lineage>
</organism>
<dbReference type="GO" id="GO:0051301">
    <property type="term" value="P:cell division"/>
    <property type="evidence" value="ECO:0007669"/>
    <property type="project" value="UniProtKB-KW"/>
</dbReference>
<sequence>MLLDAKTIIKENISFTPLDVYNQAFRERGFFISSYDRDEVNEFLDIVIKDYTTYTLIIEQLIERLNEVESALIEESTVTLESLNDRVSLIEKLLRSK</sequence>
<dbReference type="Proteomes" id="UP000282028">
    <property type="component" value="Unassembled WGS sequence"/>
</dbReference>